<keyword evidence="2" id="KW-1185">Reference proteome</keyword>
<gene>
    <name evidence="1" type="ORF">MSG28_000396</name>
</gene>
<reference evidence="1 2" key="1">
    <citation type="journal article" date="2022" name="Genome Biol. Evol.">
        <title>The Spruce Budworm Genome: Reconstructing the Evolutionary History of Antifreeze Proteins.</title>
        <authorList>
            <person name="Beliveau C."/>
            <person name="Gagne P."/>
            <person name="Picq S."/>
            <person name="Vernygora O."/>
            <person name="Keeling C.I."/>
            <person name="Pinkney K."/>
            <person name="Doucet D."/>
            <person name="Wen F."/>
            <person name="Johnston J.S."/>
            <person name="Maaroufi H."/>
            <person name="Boyle B."/>
            <person name="Laroche J."/>
            <person name="Dewar K."/>
            <person name="Juretic N."/>
            <person name="Blackburn G."/>
            <person name="Nisole A."/>
            <person name="Brunet B."/>
            <person name="Brandao M."/>
            <person name="Lumley L."/>
            <person name="Duan J."/>
            <person name="Quan G."/>
            <person name="Lucarotti C.J."/>
            <person name="Roe A.D."/>
            <person name="Sperling F.A.H."/>
            <person name="Levesque R.C."/>
            <person name="Cusson M."/>
        </authorList>
    </citation>
    <scope>NUCLEOTIDE SEQUENCE [LARGE SCALE GENOMIC DNA]</scope>
    <source>
        <strain evidence="1">Glfc:IPQL:Cfum</strain>
    </source>
</reference>
<comment type="caution">
    <text evidence="1">The sequence shown here is derived from an EMBL/GenBank/DDBJ whole genome shotgun (WGS) entry which is preliminary data.</text>
</comment>
<dbReference type="Proteomes" id="UP001064048">
    <property type="component" value="Chromosome Z"/>
</dbReference>
<proteinExistence type="predicted"/>
<name>A0ACC0K0C9_CHOFU</name>
<protein>
    <submittedName>
        <fullName evidence="1">Uncharacterized protein</fullName>
    </submittedName>
</protein>
<organism evidence="1 2">
    <name type="scientific">Choristoneura fumiferana</name>
    <name type="common">Spruce budworm moth</name>
    <name type="synonym">Archips fumiferana</name>
    <dbReference type="NCBI Taxonomy" id="7141"/>
    <lineage>
        <taxon>Eukaryota</taxon>
        <taxon>Metazoa</taxon>
        <taxon>Ecdysozoa</taxon>
        <taxon>Arthropoda</taxon>
        <taxon>Hexapoda</taxon>
        <taxon>Insecta</taxon>
        <taxon>Pterygota</taxon>
        <taxon>Neoptera</taxon>
        <taxon>Endopterygota</taxon>
        <taxon>Lepidoptera</taxon>
        <taxon>Glossata</taxon>
        <taxon>Ditrysia</taxon>
        <taxon>Tortricoidea</taxon>
        <taxon>Tortricidae</taxon>
        <taxon>Tortricinae</taxon>
        <taxon>Choristoneura</taxon>
    </lineage>
</organism>
<dbReference type="EMBL" id="CM046131">
    <property type="protein sequence ID" value="KAI8429926.1"/>
    <property type="molecule type" value="Genomic_DNA"/>
</dbReference>
<evidence type="ECO:0000313" key="1">
    <source>
        <dbReference type="EMBL" id="KAI8429926.1"/>
    </source>
</evidence>
<sequence>MKDLISASDIDIGSDNLRNTLMARPHRANEGQRRIFNVGSARSLTFEVPTNVCLKVDAPSKANERAEPTLNPSFSFVAYNMADGIDIEEHDIMENPAVRRLFPDLSEFKKEIDRKCDSAFEASIFFKKQETLFQEKKSNQQIENVEHAICDSQFSKATNPEKLSIDTLAPENKLLQCNKIILGSKPNKVAIDENYFENCVKPYNANVVLQDVQPYLQKSKRYCETCEILFSEPSNYENHLKLYHPQTCIINYSKSKILVKRSYKLKCNVCDKTFASSFMLKTHMELSHNSSLNQQKHITISSKNELVNEKTFENNNSDLSNTCFHCKQTFETQKSLIEHLYDILKTKRTKTEIIPVLKSVLFRCNKCDIHFVSSEIAANHCDHMEMLINWKCSICYRIFKKEDELSHERQHSVSNHFVIYNLSDLDLNKVLFKCSKCSGHFSESKFLYHFRDCGLKAKKLQYCSICNILIDGGLKVSHDIEHKSPDLNINQFTVIETEVISDNPVKPTIKGSQMKNKLNNIVETICEVKVVLQRLDPDKLFSQKKSGTEINRQSDASLKYQKIDSLTSPKSNKVLYENTKIGKYNTLKIKSKLVKTKQKGNDEELPQEKNKLNNIDHDLKKLNQAYFYCEDCTCFIPKHGNVRHLQSHCTNLKKLPCKYCGLMLTVTSFRTHKRLHEKRSDLKLNDFYFFNLNNGKRITPPIPKYPDCGICGVHFVSKTAVFNHVCSEEAYLTCQICTMKLSEAAFKLHMMFHNYSLKYNNKIKMKNAVSENSMQTNLDFNNRAIEKSHVGNGIKLQKPTQQVLCRDSSLQGNVINDSEIIYTCRNCKITVDTYDKVVEHCHGHYSEKEIETETCTICSLQIEKACYAKHQNLHDERRTFEILKFDSYYFPVDHDMWLEHVFKSIPKEKTLEILSKSIYRYEGRIKMDVTQQGSHEWTVYKCDQCRCFIEPSTLFKHADNSCFKLRKHPCSICGLPFISSASRIDHEKIHKHPGISWKSYRIVVFNREQDKQLNSSICFRKRYILYQCRNCDGIVDRLQSDIHQCNISSLKRCPDCNLLLNTEDYETHAAEHKELASFNYRNMKVILLGEVKSANEIEKKAFKSNFRGIICDYKMYRCNKCQICIKNEKLIPKHSCYFGRPHSKCPKCDLYFSVSRLKTHLRSHERDPDLLRENMTIIAFDPNSYDPIKNTTTQAEVDSELTDSNDDSDSDIVFKAEEKCYSYNGESSFDMKEVVEETAKYDSLSFSFDGNPMHHALDTYGDFSIMNAADLKIRIEEMLRIKASVSTELRELEARRARLQREAAAAGARAESARTEHSRAEAELRRLRVSADQARLAQLEAIRRDSPELAPPSPLLPSQPPALLPPIPIHSQHDCRMHSCFDHSRCSLTSGFPVYFYDPDKYSPIAGAEVDGFLKTTVRQTLGYNAHITQNPNEACIYLVLVGEAFSSERNTLSTAETVKLTLNETVIKGLPYWGGDGRNHVLINLARRELSVGSGDAFSGAATGRAIIAQSTFTLSRFRPGYDIVTPPALGPPGGDVWSDCAPIAPARRKYLLSFQGSQPQFNGLNKDQDESLIENLQKTAKSSSTSDVFFLQFECDPPVEKRALVSIGDWALCGTDRSRRAVLRYSTFVLILAPCDISYTSTALLQARLYEALRSGAIPVIMGGDRITLPFAEVLDWRRAVIMLPKARVTELHFVLRALSDADLLAFRRQGRLLWERYLSSVQVMVDSLLAVIRTRLNIPARPATPTAGTPAFNESYYPPRLEPPALDAEPEETLGPLEAPYASPAYRRNYSISLVHGYELWNEWGDPFALFPQVPWDPPVTSEARFLGSAAGFRPVGAGAGGAGKEFSEALGGDRPREQFTVVILTYEREAVLAAAVARLRGLPYLNKVVVVWNGHSPPSASLAWPESGAPVAVVRSPRNSLNNRFLPFDLIDTEAVLCVDDDAHLRHDEIVFAFRVWREHRDRIVGFPGRYHAWDLNYNNGFLYNSNYSCELSMVLTGAAFVHRYYLWAYWRLLPAAIRDYVDEFMNCEDIAMNFLVSHITRKPPVKVTSRWTFRCPGCPVTLSSDETHFHERHKCIQYFSQVMGYTPLLSTQYRADSVLFKTRIPHDKQKCFKFI</sequence>
<evidence type="ECO:0000313" key="2">
    <source>
        <dbReference type="Proteomes" id="UP001064048"/>
    </source>
</evidence>
<accession>A0ACC0K0C9</accession>